<keyword evidence="3" id="KW-1185">Reference proteome</keyword>
<feature type="chain" id="PRO_5042072557" evidence="1">
    <location>
        <begin position="20"/>
        <end position="123"/>
    </location>
</feature>
<proteinExistence type="predicted"/>
<evidence type="ECO:0000256" key="1">
    <source>
        <dbReference type="SAM" id="SignalP"/>
    </source>
</evidence>
<evidence type="ECO:0000313" key="2">
    <source>
        <dbReference type="EMBL" id="KAJ7300883.1"/>
    </source>
</evidence>
<organism evidence="2 3">
    <name type="scientific">Mycena albidolilacea</name>
    <dbReference type="NCBI Taxonomy" id="1033008"/>
    <lineage>
        <taxon>Eukaryota</taxon>
        <taxon>Fungi</taxon>
        <taxon>Dikarya</taxon>
        <taxon>Basidiomycota</taxon>
        <taxon>Agaricomycotina</taxon>
        <taxon>Agaricomycetes</taxon>
        <taxon>Agaricomycetidae</taxon>
        <taxon>Agaricales</taxon>
        <taxon>Marasmiineae</taxon>
        <taxon>Mycenaceae</taxon>
        <taxon>Mycena</taxon>
    </lineage>
</organism>
<accession>A0AAD7E6H6</accession>
<name>A0AAD7E6H6_9AGAR</name>
<protein>
    <submittedName>
        <fullName evidence="2">Uncharacterized protein</fullName>
    </submittedName>
</protein>
<gene>
    <name evidence="2" type="ORF">DFH08DRAFT_828075</name>
</gene>
<reference evidence="2" key="1">
    <citation type="submission" date="2023-03" db="EMBL/GenBank/DDBJ databases">
        <title>Massive genome expansion in bonnet fungi (Mycena s.s.) driven by repeated elements and novel gene families across ecological guilds.</title>
        <authorList>
            <consortium name="Lawrence Berkeley National Laboratory"/>
            <person name="Harder C.B."/>
            <person name="Miyauchi S."/>
            <person name="Viragh M."/>
            <person name="Kuo A."/>
            <person name="Thoen E."/>
            <person name="Andreopoulos B."/>
            <person name="Lu D."/>
            <person name="Skrede I."/>
            <person name="Drula E."/>
            <person name="Henrissat B."/>
            <person name="Morin E."/>
            <person name="Kohler A."/>
            <person name="Barry K."/>
            <person name="LaButti K."/>
            <person name="Morin E."/>
            <person name="Salamov A."/>
            <person name="Lipzen A."/>
            <person name="Mereny Z."/>
            <person name="Hegedus B."/>
            <person name="Baldrian P."/>
            <person name="Stursova M."/>
            <person name="Weitz H."/>
            <person name="Taylor A."/>
            <person name="Grigoriev I.V."/>
            <person name="Nagy L.G."/>
            <person name="Martin F."/>
            <person name="Kauserud H."/>
        </authorList>
    </citation>
    <scope>NUCLEOTIDE SEQUENCE</scope>
    <source>
        <strain evidence="2">CBHHK002</strain>
    </source>
</reference>
<dbReference type="Proteomes" id="UP001218218">
    <property type="component" value="Unassembled WGS sequence"/>
</dbReference>
<keyword evidence="1" id="KW-0732">Signal</keyword>
<feature type="signal peptide" evidence="1">
    <location>
        <begin position="1"/>
        <end position="19"/>
    </location>
</feature>
<comment type="caution">
    <text evidence="2">The sequence shown here is derived from an EMBL/GenBank/DDBJ whole genome shotgun (WGS) entry which is preliminary data.</text>
</comment>
<dbReference type="AlphaFoldDB" id="A0AAD7E6H6"/>
<evidence type="ECO:0000313" key="3">
    <source>
        <dbReference type="Proteomes" id="UP001218218"/>
    </source>
</evidence>
<dbReference type="EMBL" id="JARIHO010000150">
    <property type="protein sequence ID" value="KAJ7300883.1"/>
    <property type="molecule type" value="Genomic_DNA"/>
</dbReference>
<sequence>MLSFASLLAVALAATGAVATTTSTAVEYTLPCLGLSVSASRIAIVQDALASGEYAVVPDLPFENCGSAVFYVNSASTSVSYTAYAVDANLGLGPAAFAESSGGASSFTAIYNVSPANGRRRLM</sequence>